<reference evidence="2" key="1">
    <citation type="submission" date="2020-10" db="EMBL/GenBank/DDBJ databases">
        <title>Taxonomic study of unclassified bacteria belonging to the class Ktedonobacteria.</title>
        <authorList>
            <person name="Yabe S."/>
            <person name="Wang C.M."/>
            <person name="Zheng Y."/>
            <person name="Sakai Y."/>
            <person name="Cavaletti L."/>
            <person name="Monciardini P."/>
            <person name="Donadio S."/>
        </authorList>
    </citation>
    <scope>NUCLEOTIDE SEQUENCE</scope>
    <source>
        <strain evidence="2">ID150040</strain>
    </source>
</reference>
<dbReference type="EMBL" id="BNJK01000001">
    <property type="protein sequence ID" value="GHO93486.1"/>
    <property type="molecule type" value="Genomic_DNA"/>
</dbReference>
<gene>
    <name evidence="2" type="ORF">KSF_035340</name>
</gene>
<dbReference type="Proteomes" id="UP000597444">
    <property type="component" value="Unassembled WGS sequence"/>
</dbReference>
<feature type="compositionally biased region" description="Basic and acidic residues" evidence="1">
    <location>
        <begin position="1"/>
        <end position="17"/>
    </location>
</feature>
<accession>A0A8J3IQC3</accession>
<evidence type="ECO:0000313" key="2">
    <source>
        <dbReference type="EMBL" id="GHO93486.1"/>
    </source>
</evidence>
<organism evidence="2 3">
    <name type="scientific">Reticulibacter mediterranei</name>
    <dbReference type="NCBI Taxonomy" id="2778369"/>
    <lineage>
        <taxon>Bacteria</taxon>
        <taxon>Bacillati</taxon>
        <taxon>Chloroflexota</taxon>
        <taxon>Ktedonobacteria</taxon>
        <taxon>Ktedonobacterales</taxon>
        <taxon>Reticulibacteraceae</taxon>
        <taxon>Reticulibacter</taxon>
    </lineage>
</organism>
<feature type="region of interest" description="Disordered" evidence="1">
    <location>
        <begin position="1"/>
        <end position="85"/>
    </location>
</feature>
<dbReference type="RefSeq" id="WP_220204268.1">
    <property type="nucleotide sequence ID" value="NZ_BNJK01000001.1"/>
</dbReference>
<keyword evidence="3" id="KW-1185">Reference proteome</keyword>
<evidence type="ECO:0000313" key="3">
    <source>
        <dbReference type="Proteomes" id="UP000597444"/>
    </source>
</evidence>
<protein>
    <submittedName>
        <fullName evidence="2">Uncharacterized protein</fullName>
    </submittedName>
</protein>
<evidence type="ECO:0000256" key="1">
    <source>
        <dbReference type="SAM" id="MobiDB-lite"/>
    </source>
</evidence>
<proteinExistence type="predicted"/>
<name>A0A8J3IQC3_9CHLR</name>
<sequence>MAENKKKRDEFDKEKEQAQYGSSGNEGLYGKGQYTNQGKPDQKTEQAHQLKPDNAAQLPLGETAEQTNRELEGKIQRSNKKLSTN</sequence>
<dbReference type="AlphaFoldDB" id="A0A8J3IQC3"/>
<comment type="caution">
    <text evidence="2">The sequence shown here is derived from an EMBL/GenBank/DDBJ whole genome shotgun (WGS) entry which is preliminary data.</text>
</comment>
<feature type="compositionally biased region" description="Basic and acidic residues" evidence="1">
    <location>
        <begin position="40"/>
        <end position="51"/>
    </location>
</feature>